<name>A0A7K3NME8_9BACT</name>
<protein>
    <recommendedName>
        <fullName evidence="3">Penicillin-binding protein activator LpoB</fullName>
    </recommendedName>
</protein>
<dbReference type="EMBL" id="JAAGRQ010000045">
    <property type="protein sequence ID" value="NDY57376.1"/>
    <property type="molecule type" value="Genomic_DNA"/>
</dbReference>
<evidence type="ECO:0000313" key="2">
    <source>
        <dbReference type="Proteomes" id="UP000469724"/>
    </source>
</evidence>
<keyword evidence="2" id="KW-1185">Reference proteome</keyword>
<comment type="caution">
    <text evidence="1">The sequence shown here is derived from an EMBL/GenBank/DDBJ whole genome shotgun (WGS) entry which is preliminary data.</text>
</comment>
<evidence type="ECO:0008006" key="3">
    <source>
        <dbReference type="Google" id="ProtNLM"/>
    </source>
</evidence>
<dbReference type="Gene3D" id="3.40.50.10610">
    <property type="entry name" value="ABC-type transport auxiliary lipoprotein component"/>
    <property type="match status" value="1"/>
</dbReference>
<accession>A0A7K3NME8</accession>
<reference evidence="1 2" key="1">
    <citation type="submission" date="2020-02" db="EMBL/GenBank/DDBJ databases">
        <title>Comparative genomics of sulfur disproportionating microorganisms.</title>
        <authorList>
            <person name="Ward L.M."/>
            <person name="Bertran E."/>
            <person name="Johnston D.T."/>
        </authorList>
    </citation>
    <scope>NUCLEOTIDE SEQUENCE [LARGE SCALE GENOMIC DNA]</scope>
    <source>
        <strain evidence="1 2">DSM 3696</strain>
    </source>
</reference>
<proteinExistence type="predicted"/>
<organism evidence="1 2">
    <name type="scientific">Desulfolutivibrio sulfodismutans</name>
    <dbReference type="NCBI Taxonomy" id="63561"/>
    <lineage>
        <taxon>Bacteria</taxon>
        <taxon>Pseudomonadati</taxon>
        <taxon>Thermodesulfobacteriota</taxon>
        <taxon>Desulfovibrionia</taxon>
        <taxon>Desulfovibrionales</taxon>
        <taxon>Desulfovibrionaceae</taxon>
        <taxon>Desulfolutivibrio</taxon>
    </lineage>
</organism>
<feature type="non-terminal residue" evidence="1">
    <location>
        <position position="210"/>
    </location>
</feature>
<dbReference type="AlphaFoldDB" id="A0A7K3NME8"/>
<evidence type="ECO:0000313" key="1">
    <source>
        <dbReference type="EMBL" id="NDY57376.1"/>
    </source>
</evidence>
<dbReference type="RefSeq" id="WP_163302418.1">
    <property type="nucleotide sequence ID" value="NZ_JAAGRQ010000045.1"/>
</dbReference>
<gene>
    <name evidence="1" type="ORF">G3N56_11550</name>
</gene>
<dbReference type="Proteomes" id="UP000469724">
    <property type="component" value="Unassembled WGS sequence"/>
</dbReference>
<sequence length="210" mass="22981">MSATPLDSRPGAGLAVIFLSFALFLVSCSTEPRLTSLSIVSVDAWVKRNNPDIYVEPLASPGAPMTAMIVPFQVTQNIAYMKLLGDQVTKYVWQTWTRDRVFPKFLYEQSQIPMSTAQAVALARKRGVNLLVTGSVTYIMSGGTRGDTSVSLALEIFDVATGERLWSMAHGGRIETGQTRDYIFFAKQNRMPEDPIYAVTTVLAADMGGS</sequence>